<gene>
    <name evidence="16" type="ORF">D0Z08_01315</name>
</gene>
<dbReference type="Pfam" id="PF00378">
    <property type="entry name" value="ECH_1"/>
    <property type="match status" value="1"/>
</dbReference>
<proteinExistence type="inferred from homology"/>
<protein>
    <submittedName>
        <fullName evidence="16">3-hydroxyacyl-CoA dehydrogenase</fullName>
    </submittedName>
</protein>
<dbReference type="PANTHER" id="PTHR43612:SF3">
    <property type="entry name" value="TRIFUNCTIONAL ENZYME SUBUNIT ALPHA, MITOCHONDRIAL"/>
    <property type="match status" value="1"/>
</dbReference>
<dbReference type="SUPFAM" id="SSF48179">
    <property type="entry name" value="6-phosphogluconate dehydrogenase C-terminal domain-like"/>
    <property type="match status" value="2"/>
</dbReference>
<dbReference type="EMBL" id="QXGH01000009">
    <property type="protein sequence ID" value="RHW28955.1"/>
    <property type="molecule type" value="Genomic_DNA"/>
</dbReference>
<evidence type="ECO:0000256" key="10">
    <source>
        <dbReference type="ARBA" id="ARBA00023239"/>
    </source>
</evidence>
<dbReference type="InterPro" id="IPR008927">
    <property type="entry name" value="6-PGluconate_DH-like_C_sf"/>
</dbReference>
<evidence type="ECO:0000256" key="12">
    <source>
        <dbReference type="ARBA" id="ARBA00049556"/>
    </source>
</evidence>
<dbReference type="SUPFAM" id="SSF52096">
    <property type="entry name" value="ClpP/crotonase"/>
    <property type="match status" value="1"/>
</dbReference>
<dbReference type="SUPFAM" id="SSF51735">
    <property type="entry name" value="NAD(P)-binding Rossmann-fold domains"/>
    <property type="match status" value="1"/>
</dbReference>
<organism evidence="16 17">
    <name type="scientific">Nocardioides immobilis</name>
    <dbReference type="NCBI Taxonomy" id="2049295"/>
    <lineage>
        <taxon>Bacteria</taxon>
        <taxon>Bacillati</taxon>
        <taxon>Actinomycetota</taxon>
        <taxon>Actinomycetes</taxon>
        <taxon>Propionibacteriales</taxon>
        <taxon>Nocardioidaceae</taxon>
        <taxon>Nocardioides</taxon>
    </lineage>
</organism>
<keyword evidence="7" id="KW-0560">Oxidoreductase</keyword>
<comment type="similarity">
    <text evidence="4">Belongs to the 3-hydroxyacyl-CoA dehydrogenase family.</text>
</comment>
<evidence type="ECO:0000256" key="6">
    <source>
        <dbReference type="ARBA" id="ARBA00022963"/>
    </source>
</evidence>
<dbReference type="InterPro" id="IPR029045">
    <property type="entry name" value="ClpP/crotonase-like_dom_sf"/>
</dbReference>
<evidence type="ECO:0000256" key="3">
    <source>
        <dbReference type="ARBA" id="ARBA00007005"/>
    </source>
</evidence>
<dbReference type="GO" id="GO:0070403">
    <property type="term" value="F:NAD+ binding"/>
    <property type="evidence" value="ECO:0007669"/>
    <property type="project" value="InterPro"/>
</dbReference>
<feature type="compositionally biased region" description="Basic residues" evidence="13">
    <location>
        <begin position="1"/>
        <end position="14"/>
    </location>
</feature>
<keyword evidence="6" id="KW-0442">Lipid degradation</keyword>
<dbReference type="GO" id="GO:0006635">
    <property type="term" value="P:fatty acid beta-oxidation"/>
    <property type="evidence" value="ECO:0007669"/>
    <property type="project" value="UniProtKB-UniPathway"/>
</dbReference>
<feature type="region of interest" description="Disordered" evidence="13">
    <location>
        <begin position="1"/>
        <end position="23"/>
    </location>
</feature>
<comment type="pathway">
    <text evidence="2">Lipid metabolism; butanoate metabolism.</text>
</comment>
<dbReference type="OrthoDB" id="9771883at2"/>
<dbReference type="GO" id="GO:0016509">
    <property type="term" value="F:long-chain (3S)-3-hydroxyacyl-CoA dehydrogenase (NAD+) activity"/>
    <property type="evidence" value="ECO:0007669"/>
    <property type="project" value="TreeGrafter"/>
</dbReference>
<evidence type="ECO:0000256" key="7">
    <source>
        <dbReference type="ARBA" id="ARBA00023002"/>
    </source>
</evidence>
<evidence type="ECO:0000256" key="5">
    <source>
        <dbReference type="ARBA" id="ARBA00022832"/>
    </source>
</evidence>
<evidence type="ECO:0000313" key="17">
    <source>
        <dbReference type="Proteomes" id="UP000283644"/>
    </source>
</evidence>
<dbReference type="CDD" id="cd06558">
    <property type="entry name" value="crotonase-like"/>
    <property type="match status" value="1"/>
</dbReference>
<dbReference type="InterPro" id="IPR001753">
    <property type="entry name" value="Enoyl-CoA_hydra/iso"/>
</dbReference>
<feature type="domain" description="3-hydroxyacyl-CoA dehydrogenase C-terminal" evidence="14">
    <location>
        <begin position="535"/>
        <end position="635"/>
    </location>
</feature>
<evidence type="ECO:0000256" key="13">
    <source>
        <dbReference type="SAM" id="MobiDB-lite"/>
    </source>
</evidence>
<feature type="domain" description="3-hydroxyacyl-CoA dehydrogenase NAD binding" evidence="15">
    <location>
        <begin position="355"/>
        <end position="532"/>
    </location>
</feature>
<dbReference type="PANTHER" id="PTHR43612">
    <property type="entry name" value="TRIFUNCTIONAL ENZYME SUBUNIT ALPHA"/>
    <property type="match status" value="1"/>
</dbReference>
<dbReference type="InterPro" id="IPR036291">
    <property type="entry name" value="NAD(P)-bd_dom_sf"/>
</dbReference>
<dbReference type="InterPro" id="IPR006108">
    <property type="entry name" value="3HC_DH_C"/>
</dbReference>
<dbReference type="InterPro" id="IPR050136">
    <property type="entry name" value="FA_oxidation_alpha_subunit"/>
</dbReference>
<comment type="catalytic activity">
    <reaction evidence="12">
        <text>a (3S)-3-hydroxyacyl-CoA + NAD(+) = a 3-oxoacyl-CoA + NADH + H(+)</text>
        <dbReference type="Rhea" id="RHEA:22432"/>
        <dbReference type="ChEBI" id="CHEBI:15378"/>
        <dbReference type="ChEBI" id="CHEBI:57318"/>
        <dbReference type="ChEBI" id="CHEBI:57540"/>
        <dbReference type="ChEBI" id="CHEBI:57945"/>
        <dbReference type="ChEBI" id="CHEBI:90726"/>
        <dbReference type="EC" id="1.1.1.35"/>
    </reaction>
</comment>
<keyword evidence="17" id="KW-1185">Reference proteome</keyword>
<dbReference type="Gene3D" id="3.90.226.10">
    <property type="entry name" value="2-enoyl-CoA Hydratase, Chain A, domain 1"/>
    <property type="match status" value="1"/>
</dbReference>
<evidence type="ECO:0000256" key="1">
    <source>
        <dbReference type="ARBA" id="ARBA00005005"/>
    </source>
</evidence>
<evidence type="ECO:0000256" key="4">
    <source>
        <dbReference type="ARBA" id="ARBA00009463"/>
    </source>
</evidence>
<dbReference type="UniPathway" id="UPA00659"/>
<dbReference type="AlphaFoldDB" id="A0A417Y8P8"/>
<keyword evidence="9" id="KW-0443">Lipid metabolism</keyword>
<dbReference type="FunFam" id="1.10.1040.50:FF:000005">
    <property type="entry name" value="Probable 3-hydroxyacyl-CoA dehydrogenase"/>
    <property type="match status" value="1"/>
</dbReference>
<comment type="pathway">
    <text evidence="1">Lipid metabolism; fatty acid beta-oxidation.</text>
</comment>
<evidence type="ECO:0000256" key="8">
    <source>
        <dbReference type="ARBA" id="ARBA00023027"/>
    </source>
</evidence>
<evidence type="ECO:0000259" key="15">
    <source>
        <dbReference type="Pfam" id="PF02737"/>
    </source>
</evidence>
<sequence>MRRRRHGYRNHHRAPVTTAATPRGEEVTNVRTQVDNPIIDWRKDDDGVVVLTLDDPTQEVNTVHKGFVAELTKVVARLQAEREELSGVVITSGKSTFVAGGDLNEIVGLGGEDAAAFTAHLNHIKAQLRTLETLGIPVVAAINGSALGGGLELALAAHHRLVVDAPRLQVGLPEVGLGLLPASGGIVRTVRMLGVRAALDSVLLSGRRFRPEEALKIGLVDELVGSADDLLPRAKQWIAEHPEAAQPWDRKGFAIPGGSPSGGPLFAELTFLSSTLRAKTAGAPVPEQRAILAAAVEGAQVDIDTAGLIESRYFVEIAIAPIAKNRINLTFFDLQRIKSGASRPAHAPVHRFSSVGVVGAGMMGAGIAYAAAKAGFDVVLVDTSLEAAEKGRAYSAKVAARAVDRGQRTQADADALVARITATDRIADLGGADFIIEAVFENLALKAAVFGEIDRVVGQEAVLGSNTSTLPITSLAAGVDRPQDFVGVHFFSPVDRMPLVEIIRGESTSDDTLANAFDLVLQLGKTPIVVNDSRGFFTSRVIIARLNEAVAMLGEGVPAASIEQAALQMGYPAGPLQLLDELTLTLPRDVREEARAAAEAAGESWTAHPCHAVFDRLIDELGRVGRAGGGGFYDYDEQGRRNGFWSGLAEQFPNQAPCPPLRDLSERLLFAEVLEAWAAHAAGVIESSWDANVGSLMGIGFPAWTGGVLRFLDQYDGGKAGFVARAEQLAARYGERFRPPASLVDAAGRPELSA</sequence>
<evidence type="ECO:0000256" key="2">
    <source>
        <dbReference type="ARBA" id="ARBA00005086"/>
    </source>
</evidence>
<evidence type="ECO:0000259" key="14">
    <source>
        <dbReference type="Pfam" id="PF00725"/>
    </source>
</evidence>
<evidence type="ECO:0000256" key="11">
    <source>
        <dbReference type="ARBA" id="ARBA00023268"/>
    </source>
</evidence>
<name>A0A417Y8P8_9ACTN</name>
<keyword evidence="11" id="KW-0511">Multifunctional enzyme</keyword>
<dbReference type="Proteomes" id="UP000283644">
    <property type="component" value="Unassembled WGS sequence"/>
</dbReference>
<keyword evidence="10" id="KW-0456">Lyase</keyword>
<comment type="similarity">
    <text evidence="3">In the central section; belongs to the 3-hydroxyacyl-CoA dehydrogenase family.</text>
</comment>
<keyword evidence="8" id="KW-0520">NAD</keyword>
<dbReference type="Gene3D" id="3.40.50.720">
    <property type="entry name" value="NAD(P)-binding Rossmann-like Domain"/>
    <property type="match status" value="1"/>
</dbReference>
<dbReference type="InterPro" id="IPR006176">
    <property type="entry name" value="3-OHacyl-CoA_DH_NAD-bd"/>
</dbReference>
<reference evidence="16 17" key="1">
    <citation type="submission" date="2018-09" db="EMBL/GenBank/DDBJ databases">
        <title>Genome sequencing of Nocardioides immobilis CCTCC AB 2017083 for comparison to Nocardioides silvaticus.</title>
        <authorList>
            <person name="Li C."/>
            <person name="Wang G."/>
        </authorList>
    </citation>
    <scope>NUCLEOTIDE SEQUENCE [LARGE SCALE GENOMIC DNA]</scope>
    <source>
        <strain evidence="16 17">CCTCC AB 2017083</strain>
    </source>
</reference>
<evidence type="ECO:0000313" key="16">
    <source>
        <dbReference type="EMBL" id="RHW28955.1"/>
    </source>
</evidence>
<comment type="caution">
    <text evidence="16">The sequence shown here is derived from an EMBL/GenBank/DDBJ whole genome shotgun (WGS) entry which is preliminary data.</text>
</comment>
<dbReference type="FunFam" id="3.40.50.720:FF:000009">
    <property type="entry name" value="Fatty oxidation complex, alpha subunit"/>
    <property type="match status" value="1"/>
</dbReference>
<evidence type="ECO:0000256" key="9">
    <source>
        <dbReference type="ARBA" id="ARBA00023098"/>
    </source>
</evidence>
<dbReference type="Gene3D" id="1.10.1040.50">
    <property type="match status" value="1"/>
</dbReference>
<dbReference type="GO" id="GO:0004300">
    <property type="term" value="F:enoyl-CoA hydratase activity"/>
    <property type="evidence" value="ECO:0007669"/>
    <property type="project" value="TreeGrafter"/>
</dbReference>
<dbReference type="Pfam" id="PF00725">
    <property type="entry name" value="3HCDH"/>
    <property type="match status" value="1"/>
</dbReference>
<keyword evidence="5" id="KW-0276">Fatty acid metabolism</keyword>
<dbReference type="Pfam" id="PF02737">
    <property type="entry name" value="3HCDH_N"/>
    <property type="match status" value="1"/>
</dbReference>
<accession>A0A417Y8P8</accession>